<dbReference type="InterPro" id="IPR008407">
    <property type="entry name" value="Brnchd-chn_aa_trnsp_AzlD"/>
</dbReference>
<keyword evidence="1" id="KW-0812">Transmembrane</keyword>
<evidence type="ECO:0000313" key="3">
    <source>
        <dbReference type="Proteomes" id="UP000263098"/>
    </source>
</evidence>
<sequence>MSTTEQIITIAVMAIAVIATRFLPFLIFTSRERTPHFVRFLGKYLASAVFGMLIIYCMKDVQLSESNHAIPQLLGILVCVVLHLWRKNMLLTIAGGTLFYMLLVQNL</sequence>
<dbReference type="Pfam" id="PF05437">
    <property type="entry name" value="AzlD"/>
    <property type="match status" value="1"/>
</dbReference>
<dbReference type="Proteomes" id="UP000263098">
    <property type="component" value="Unassembled WGS sequence"/>
</dbReference>
<dbReference type="AlphaFoldDB" id="A0A3D2SIJ0"/>
<accession>A0A3D2SIJ0</accession>
<feature type="transmembrane region" description="Helical" evidence="1">
    <location>
        <begin position="68"/>
        <end position="85"/>
    </location>
</feature>
<feature type="transmembrane region" description="Helical" evidence="1">
    <location>
        <begin position="6"/>
        <end position="28"/>
    </location>
</feature>
<proteinExistence type="predicted"/>
<comment type="caution">
    <text evidence="2">The sequence shown here is derived from an EMBL/GenBank/DDBJ whole genome shotgun (WGS) entry which is preliminary data.</text>
</comment>
<reference evidence="2 3" key="1">
    <citation type="journal article" date="2018" name="Nat. Biotechnol.">
        <title>A standardized bacterial taxonomy based on genome phylogeny substantially revises the tree of life.</title>
        <authorList>
            <person name="Parks D.H."/>
            <person name="Chuvochina M."/>
            <person name="Waite D.W."/>
            <person name="Rinke C."/>
            <person name="Skarshewski A."/>
            <person name="Chaumeil P.A."/>
            <person name="Hugenholtz P."/>
        </authorList>
    </citation>
    <scope>NUCLEOTIDE SEQUENCE [LARGE SCALE GENOMIC DNA]</scope>
    <source>
        <strain evidence="2">UBA9667</strain>
    </source>
</reference>
<dbReference type="PIRSF" id="PIRSF003203">
    <property type="entry name" value="AzlD"/>
    <property type="match status" value="1"/>
</dbReference>
<gene>
    <name evidence="2" type="ORF">DHW31_11245</name>
</gene>
<keyword evidence="1" id="KW-1133">Transmembrane helix</keyword>
<dbReference type="EMBL" id="DPVG01000417">
    <property type="protein sequence ID" value="HCK25320.1"/>
    <property type="molecule type" value="Genomic_DNA"/>
</dbReference>
<protein>
    <submittedName>
        <fullName evidence="2">Branched-chain amino acid transporter AzlD</fullName>
    </submittedName>
</protein>
<organism evidence="2 3">
    <name type="scientific">Bacteroides graminisolvens</name>
    <dbReference type="NCBI Taxonomy" id="477666"/>
    <lineage>
        <taxon>Bacteria</taxon>
        <taxon>Pseudomonadati</taxon>
        <taxon>Bacteroidota</taxon>
        <taxon>Bacteroidia</taxon>
        <taxon>Bacteroidales</taxon>
        <taxon>Bacteroidaceae</taxon>
        <taxon>Bacteroides</taxon>
    </lineage>
</organism>
<keyword evidence="1" id="KW-0472">Membrane</keyword>
<dbReference type="RefSeq" id="WP_277639397.1">
    <property type="nucleotide sequence ID" value="NZ_JAJUIH010000006.1"/>
</dbReference>
<evidence type="ECO:0000313" key="2">
    <source>
        <dbReference type="EMBL" id="HCK25320.1"/>
    </source>
</evidence>
<feature type="transmembrane region" description="Helical" evidence="1">
    <location>
        <begin position="40"/>
        <end position="56"/>
    </location>
</feature>
<name>A0A3D2SIJ0_9BACE</name>
<evidence type="ECO:0000256" key="1">
    <source>
        <dbReference type="SAM" id="Phobius"/>
    </source>
</evidence>